<dbReference type="SUPFAM" id="SSF55729">
    <property type="entry name" value="Acyl-CoA N-acyltransferases (Nat)"/>
    <property type="match status" value="1"/>
</dbReference>
<accession>A0A1I2K272</accession>
<evidence type="ECO:0000259" key="1">
    <source>
        <dbReference type="PROSITE" id="PS51186"/>
    </source>
</evidence>
<feature type="domain" description="N-acetyltransferase" evidence="1">
    <location>
        <begin position="18"/>
        <end position="199"/>
    </location>
</feature>
<dbReference type="AlphaFoldDB" id="A0A1I2K272"/>
<evidence type="ECO:0000313" key="3">
    <source>
        <dbReference type="Proteomes" id="UP000198897"/>
    </source>
</evidence>
<dbReference type="OrthoDB" id="9811121at2"/>
<evidence type="ECO:0000313" key="2">
    <source>
        <dbReference type="EMBL" id="SFF60974.1"/>
    </source>
</evidence>
<dbReference type="Pfam" id="PF00583">
    <property type="entry name" value="Acetyltransf_1"/>
    <property type="match status" value="1"/>
</dbReference>
<name>A0A1I2K272_9BACI</name>
<reference evidence="3" key="1">
    <citation type="submission" date="2016-10" db="EMBL/GenBank/DDBJ databases">
        <authorList>
            <person name="Varghese N."/>
            <person name="Submissions S."/>
        </authorList>
    </citation>
    <scope>NUCLEOTIDE SEQUENCE [LARGE SCALE GENOMIC DNA]</scope>
    <source>
        <strain evidence="3">FP5</strain>
    </source>
</reference>
<dbReference type="CDD" id="cd04301">
    <property type="entry name" value="NAT_SF"/>
    <property type="match status" value="1"/>
</dbReference>
<gene>
    <name evidence="2" type="ORF">SAMN05216353_10357</name>
</gene>
<organism evidence="2 3">
    <name type="scientific">Halobacillus alkaliphilus</name>
    <dbReference type="NCBI Taxonomy" id="396056"/>
    <lineage>
        <taxon>Bacteria</taxon>
        <taxon>Bacillati</taxon>
        <taxon>Bacillota</taxon>
        <taxon>Bacilli</taxon>
        <taxon>Bacillales</taxon>
        <taxon>Bacillaceae</taxon>
        <taxon>Halobacillus</taxon>
    </lineage>
</organism>
<dbReference type="InterPro" id="IPR000182">
    <property type="entry name" value="GNAT_dom"/>
</dbReference>
<sequence length="222" mass="25808">MDKWIYGYDRARSRFNHLHLRNYYKSDFEDLIQIQKKAFPPPFPPELWWNKEQLANHLEIFPQGCICIEVDGVVAGSMTTMRTDMTNEVIDHTWDSMTGEGTMSTHNPEGNTLYVVDLCVDPDYRSLGLGRQLTQAMYENVVHLNLERLVGGARMPLYHKYHQELTPEEYVNLVIGAEIKDPVITFLLKSGRSPIKPMADYIMDEESCHYGLLTEWRNPFFS</sequence>
<dbReference type="RefSeq" id="WP_089749971.1">
    <property type="nucleotide sequence ID" value="NZ_FOOG01000003.1"/>
</dbReference>
<dbReference type="GO" id="GO:0016747">
    <property type="term" value="F:acyltransferase activity, transferring groups other than amino-acyl groups"/>
    <property type="evidence" value="ECO:0007669"/>
    <property type="project" value="InterPro"/>
</dbReference>
<dbReference type="EMBL" id="FOOG01000003">
    <property type="protein sequence ID" value="SFF60974.1"/>
    <property type="molecule type" value="Genomic_DNA"/>
</dbReference>
<dbReference type="InterPro" id="IPR016181">
    <property type="entry name" value="Acyl_CoA_acyltransferase"/>
</dbReference>
<dbReference type="Proteomes" id="UP000198897">
    <property type="component" value="Unassembled WGS sequence"/>
</dbReference>
<dbReference type="PROSITE" id="PS51186">
    <property type="entry name" value="GNAT"/>
    <property type="match status" value="1"/>
</dbReference>
<dbReference type="Gene3D" id="3.40.630.30">
    <property type="match status" value="1"/>
</dbReference>
<keyword evidence="3" id="KW-1185">Reference proteome</keyword>
<protein>
    <submittedName>
        <fullName evidence="2">Acetyltransferase (GNAT) family protein</fullName>
    </submittedName>
</protein>
<keyword evidence="2" id="KW-0808">Transferase</keyword>
<proteinExistence type="predicted"/>